<dbReference type="Proteomes" id="UP000007800">
    <property type="component" value="Unassembled WGS sequence"/>
</dbReference>
<dbReference type="OrthoDB" id="432685at2759"/>
<evidence type="ECO:0000256" key="2">
    <source>
        <dbReference type="ARBA" id="ARBA00022630"/>
    </source>
</evidence>
<dbReference type="AlphaFoldDB" id="C5KB68"/>
<keyword evidence="4" id="KW-0560">Oxidoreductase</keyword>
<organism evidence="8">
    <name type="scientific">Perkinsus marinus (strain ATCC 50983 / TXsc)</name>
    <dbReference type="NCBI Taxonomy" id="423536"/>
    <lineage>
        <taxon>Eukaryota</taxon>
        <taxon>Sar</taxon>
        <taxon>Alveolata</taxon>
        <taxon>Perkinsozoa</taxon>
        <taxon>Perkinsea</taxon>
        <taxon>Perkinsida</taxon>
        <taxon>Perkinsidae</taxon>
        <taxon>Perkinsus</taxon>
    </lineage>
</organism>
<name>C5KB68_PERM5</name>
<keyword evidence="2 5" id="KW-0285">Flavoprotein</keyword>
<dbReference type="PANTHER" id="PTHR19370">
    <property type="entry name" value="NADH-CYTOCHROME B5 REDUCTASE"/>
    <property type="match status" value="1"/>
</dbReference>
<dbReference type="InParanoid" id="C5KB68"/>
<evidence type="ECO:0000256" key="3">
    <source>
        <dbReference type="ARBA" id="ARBA00022827"/>
    </source>
</evidence>
<gene>
    <name evidence="7" type="ORF">Pmar_PMAR005305</name>
</gene>
<dbReference type="GeneID" id="9049200"/>
<evidence type="ECO:0000256" key="4">
    <source>
        <dbReference type="ARBA" id="ARBA00023002"/>
    </source>
</evidence>
<dbReference type="InterPro" id="IPR001834">
    <property type="entry name" value="CBR-like"/>
</dbReference>
<dbReference type="InterPro" id="IPR001433">
    <property type="entry name" value="OxRdtase_FAD/NAD-bd"/>
</dbReference>
<dbReference type="SUPFAM" id="SSF52343">
    <property type="entry name" value="Ferredoxin reductase-like, C-terminal NADP-linked domain"/>
    <property type="match status" value="1"/>
</dbReference>
<evidence type="ECO:0000259" key="6">
    <source>
        <dbReference type="Pfam" id="PF00175"/>
    </source>
</evidence>
<comment type="cofactor">
    <cofactor evidence="1 5">
        <name>FAD</name>
        <dbReference type="ChEBI" id="CHEBI:57692"/>
    </cofactor>
</comment>
<reference evidence="7 8" key="1">
    <citation type="submission" date="2008-07" db="EMBL/GenBank/DDBJ databases">
        <authorList>
            <person name="El-Sayed N."/>
            <person name="Caler E."/>
            <person name="Inman J."/>
            <person name="Amedeo P."/>
            <person name="Hass B."/>
            <person name="Wortman J."/>
        </authorList>
    </citation>
    <scope>NUCLEOTIDE SEQUENCE [LARGE SCALE GENOMIC DNA]</scope>
    <source>
        <strain evidence="8">ATCC 50983 / TXsc</strain>
    </source>
</reference>
<dbReference type="GO" id="GO:0016491">
    <property type="term" value="F:oxidoreductase activity"/>
    <property type="evidence" value="ECO:0007669"/>
    <property type="project" value="UniProtKB-KW"/>
</dbReference>
<dbReference type="Pfam" id="PF00175">
    <property type="entry name" value="NAD_binding_1"/>
    <property type="match status" value="1"/>
</dbReference>
<evidence type="ECO:0000313" key="7">
    <source>
        <dbReference type="EMBL" id="EER18394.1"/>
    </source>
</evidence>
<evidence type="ECO:0000256" key="1">
    <source>
        <dbReference type="ARBA" id="ARBA00001974"/>
    </source>
</evidence>
<evidence type="ECO:0000256" key="5">
    <source>
        <dbReference type="PIRSR" id="PIRSR601834-1"/>
    </source>
</evidence>
<keyword evidence="8" id="KW-1185">Reference proteome</keyword>
<dbReference type="Gene3D" id="3.40.50.80">
    <property type="entry name" value="Nucleotide-binding domain of ferredoxin-NADP reductase (FNR) module"/>
    <property type="match status" value="2"/>
</dbReference>
<dbReference type="GO" id="GO:0071949">
    <property type="term" value="F:FAD binding"/>
    <property type="evidence" value="ECO:0007669"/>
    <property type="project" value="TreeGrafter"/>
</dbReference>
<protein>
    <recommendedName>
        <fullName evidence="6">Oxidoreductase FAD/NAD(P)-binding domain-containing protein</fullName>
    </recommendedName>
</protein>
<sequence length="128" mass="13598">MFAGGTGITPMYQLLQAIAADPEDTTTELRAMEKASMGRLSISFYVDEVTPIGPRKRKGRTKTGLVQGPASEGVYEGVLTQNVVERIISSIDPTAMVLGCGPPGMMDDVLLPAMKASGATTVKRGYIF</sequence>
<keyword evidence="3 5" id="KW-0274">FAD</keyword>
<feature type="domain" description="Oxidoreductase FAD/NAD(P)-binding" evidence="6">
    <location>
        <begin position="1"/>
        <end position="109"/>
    </location>
</feature>
<evidence type="ECO:0000313" key="8">
    <source>
        <dbReference type="Proteomes" id="UP000007800"/>
    </source>
</evidence>
<dbReference type="RefSeq" id="XP_002786598.1">
    <property type="nucleotide sequence ID" value="XM_002786552.1"/>
</dbReference>
<accession>C5KB68</accession>
<dbReference type="InterPro" id="IPR039261">
    <property type="entry name" value="FNR_nucleotide-bd"/>
</dbReference>
<dbReference type="PANTHER" id="PTHR19370:SF185">
    <property type="entry name" value="NADH-CYTOCHROME B5 REDUCTASE"/>
    <property type="match status" value="1"/>
</dbReference>
<feature type="binding site" evidence="5">
    <location>
        <position position="9"/>
    </location>
    <ligand>
        <name>FAD</name>
        <dbReference type="ChEBI" id="CHEBI:57692"/>
    </ligand>
</feature>
<dbReference type="EMBL" id="GG671811">
    <property type="protein sequence ID" value="EER18394.1"/>
    <property type="molecule type" value="Genomic_DNA"/>
</dbReference>
<proteinExistence type="predicted"/>